<dbReference type="EMBL" id="CP009962">
    <property type="protein sequence ID" value="AIY40821.1"/>
    <property type="molecule type" value="Genomic_DNA"/>
</dbReference>
<evidence type="ECO:0000256" key="2">
    <source>
        <dbReference type="ARBA" id="ARBA00023295"/>
    </source>
</evidence>
<organism evidence="4 5">
    <name type="scientific">Collimonas arenae</name>
    <dbReference type="NCBI Taxonomy" id="279058"/>
    <lineage>
        <taxon>Bacteria</taxon>
        <taxon>Pseudomonadati</taxon>
        <taxon>Pseudomonadota</taxon>
        <taxon>Betaproteobacteria</taxon>
        <taxon>Burkholderiales</taxon>
        <taxon>Oxalobacteraceae</taxon>
        <taxon>Collimonas</taxon>
    </lineage>
</organism>
<evidence type="ECO:0000313" key="4">
    <source>
        <dbReference type="EMBL" id="AIY40821.1"/>
    </source>
</evidence>
<dbReference type="STRING" id="279058.LT85_1663"/>
<gene>
    <name evidence="4" type="ORF">LT85_1663</name>
</gene>
<dbReference type="OrthoDB" id="9797882at2"/>
<dbReference type="GO" id="GO:0045437">
    <property type="term" value="F:uridine nucleosidase activity"/>
    <property type="evidence" value="ECO:0007669"/>
    <property type="project" value="UniProtKB-ARBA"/>
</dbReference>
<dbReference type="InterPro" id="IPR036452">
    <property type="entry name" value="Ribo_hydro-like"/>
</dbReference>
<dbReference type="GO" id="GO:0005829">
    <property type="term" value="C:cytosol"/>
    <property type="evidence" value="ECO:0007669"/>
    <property type="project" value="TreeGrafter"/>
</dbReference>
<accession>A0A0A1F8K5</accession>
<name>A0A0A1F8K5_9BURK</name>
<dbReference type="PROSITE" id="PS01247">
    <property type="entry name" value="IUNH"/>
    <property type="match status" value="1"/>
</dbReference>
<dbReference type="SUPFAM" id="SSF53590">
    <property type="entry name" value="Nucleoside hydrolase"/>
    <property type="match status" value="1"/>
</dbReference>
<dbReference type="AlphaFoldDB" id="A0A0A1F8K5"/>
<evidence type="ECO:0000256" key="1">
    <source>
        <dbReference type="ARBA" id="ARBA00022801"/>
    </source>
</evidence>
<keyword evidence="1 4" id="KW-0378">Hydrolase</keyword>
<protein>
    <submittedName>
        <fullName evidence="4">Inosine-uridine preferring nucleoside hydrolase</fullName>
        <ecNumber evidence="4">3.2.2.1</ecNumber>
    </submittedName>
</protein>
<dbReference type="Gene3D" id="3.90.245.10">
    <property type="entry name" value="Ribonucleoside hydrolase-like"/>
    <property type="match status" value="1"/>
</dbReference>
<dbReference type="InterPro" id="IPR001910">
    <property type="entry name" value="Inosine/uridine_hydrolase_dom"/>
</dbReference>
<dbReference type="Proteomes" id="UP000030302">
    <property type="component" value="Chromosome"/>
</dbReference>
<dbReference type="RefSeq" id="WP_052134904.1">
    <property type="nucleotide sequence ID" value="NZ_CP009962.1"/>
</dbReference>
<dbReference type="GO" id="GO:0006152">
    <property type="term" value="P:purine nucleoside catabolic process"/>
    <property type="evidence" value="ECO:0007669"/>
    <property type="project" value="TreeGrafter"/>
</dbReference>
<dbReference type="PANTHER" id="PTHR12304:SF4">
    <property type="entry name" value="URIDINE NUCLEOSIDASE"/>
    <property type="match status" value="1"/>
</dbReference>
<keyword evidence="5" id="KW-1185">Reference proteome</keyword>
<dbReference type="Pfam" id="PF01156">
    <property type="entry name" value="IU_nuc_hydro"/>
    <property type="match status" value="1"/>
</dbReference>
<dbReference type="EC" id="3.2.2.1" evidence="4"/>
<dbReference type="PANTHER" id="PTHR12304">
    <property type="entry name" value="INOSINE-URIDINE PREFERRING NUCLEOSIDE HYDROLASE"/>
    <property type="match status" value="1"/>
</dbReference>
<reference evidence="5" key="1">
    <citation type="journal article" date="2014" name="Soil Biol. Biochem.">
        <title>Structure and function of bacterial communities in ageing soils: Insights from the Mendocino ecological staircase.</title>
        <authorList>
            <person name="Uroz S."/>
            <person name="Tech J.J."/>
            <person name="Sawaya N.A."/>
            <person name="Frey-Klett P."/>
            <person name="Leveau J.H.J."/>
        </authorList>
    </citation>
    <scope>NUCLEOTIDE SEQUENCE [LARGE SCALE GENOMIC DNA]</scope>
    <source>
        <strain evidence="5">Cal35</strain>
    </source>
</reference>
<dbReference type="CDD" id="cd02651">
    <property type="entry name" value="nuc_hydro_IU_UC_XIUA"/>
    <property type="match status" value="1"/>
</dbReference>
<dbReference type="GO" id="GO:0008477">
    <property type="term" value="F:purine nucleosidase activity"/>
    <property type="evidence" value="ECO:0007669"/>
    <property type="project" value="UniProtKB-EC"/>
</dbReference>
<keyword evidence="2 4" id="KW-0326">Glycosidase</keyword>
<dbReference type="HOGENOM" id="CLU_036838_2_0_4"/>
<dbReference type="KEGG" id="care:LT85_1663"/>
<evidence type="ECO:0000259" key="3">
    <source>
        <dbReference type="Pfam" id="PF01156"/>
    </source>
</evidence>
<evidence type="ECO:0000313" key="5">
    <source>
        <dbReference type="Proteomes" id="UP000030302"/>
    </source>
</evidence>
<dbReference type="InterPro" id="IPR023186">
    <property type="entry name" value="IUNH"/>
</dbReference>
<feature type="domain" description="Inosine/uridine-preferring nucleoside hydrolase" evidence="3">
    <location>
        <begin position="59"/>
        <end position="357"/>
    </location>
</feature>
<proteinExistence type="predicted"/>
<dbReference type="InterPro" id="IPR015910">
    <property type="entry name" value="I/U_nuclsd_hydro_CS"/>
</dbReference>
<sequence>MTTLKNSLLDDAVSVQSARRRFLTNGGKLLAGSLLMSTLPMHTTFAADTAAAPTALVPLIIDTDPGADDVIALLLALSARDRLDVKALTTVAGNVQLRYTSRNARMVREWANRPDVPVYAGSSRPMLRTPIYAAEVHGAEGVTGVKIFEPKQPLAKGQAVQYLIETLLAAKPQSITIVTLGPQTNLAMALIENPEIKRGIKEIIMMGGAHFNGGNITPAAEFNVFADPHAADVVFKSGLPLTVIPLDVTHKMLTSPERIERLRKIGNQAGKIAADILDAYVEHDIKQYGLPGGPVHDATTIGYLLKPEMFKGRMVNVEVDTREGPTFGETVVDYYNATKRPENARWVTEGDTQGFFDLLTTQLAKLP</sequence>